<evidence type="ECO:0000313" key="2">
    <source>
        <dbReference type="Proteomes" id="UP001249851"/>
    </source>
</evidence>
<protein>
    <submittedName>
        <fullName evidence="1">Uncharacterized protein</fullName>
    </submittedName>
</protein>
<evidence type="ECO:0000313" key="1">
    <source>
        <dbReference type="EMBL" id="KAK2556209.1"/>
    </source>
</evidence>
<dbReference type="Proteomes" id="UP001249851">
    <property type="component" value="Unassembled WGS sequence"/>
</dbReference>
<organism evidence="1 2">
    <name type="scientific">Acropora cervicornis</name>
    <name type="common">Staghorn coral</name>
    <dbReference type="NCBI Taxonomy" id="6130"/>
    <lineage>
        <taxon>Eukaryota</taxon>
        <taxon>Metazoa</taxon>
        <taxon>Cnidaria</taxon>
        <taxon>Anthozoa</taxon>
        <taxon>Hexacorallia</taxon>
        <taxon>Scleractinia</taxon>
        <taxon>Astrocoeniina</taxon>
        <taxon>Acroporidae</taxon>
        <taxon>Acropora</taxon>
    </lineage>
</organism>
<sequence>FFTLQRYQEELGKDFKRITLFLYTLTDFKMSEGGITADVQESEEQLWDMSCNLPDVCYIPDDPPKENEDYKHLTGEERQMFDTIKEDVTKHHDYILEHGYTGIISEKHTDDILGSILVSIWNKRVLCLKEFKEGMGLYGIASILSHSPAACKPLFVKGLINDVDANYLKEVLQPQYSPEGSSRQLIEEKIVDHFQDFLLSLADDNITGYSAPVAWNYDEDGQPQGMGDSFSGEMFHSPDLTASGVMGWLTGQRHREMNRQKVKITLKFDHECKICIPDHTSCFPYVVACRMEITFLTEHVSTYEEFWHIFMLAYCKGQAFAMPRTWFLMIF</sequence>
<accession>A0AAD9Q7X4</accession>
<name>A0AAD9Q7X4_ACRCE</name>
<feature type="non-terminal residue" evidence="1">
    <location>
        <position position="1"/>
    </location>
</feature>
<proteinExistence type="predicted"/>
<comment type="caution">
    <text evidence="1">The sequence shown here is derived from an EMBL/GenBank/DDBJ whole genome shotgun (WGS) entry which is preliminary data.</text>
</comment>
<dbReference type="EMBL" id="JARQWQ010000057">
    <property type="protein sequence ID" value="KAK2556209.1"/>
    <property type="molecule type" value="Genomic_DNA"/>
</dbReference>
<keyword evidence="2" id="KW-1185">Reference proteome</keyword>
<dbReference type="AlphaFoldDB" id="A0AAD9Q7X4"/>
<reference evidence="1" key="1">
    <citation type="journal article" date="2023" name="G3 (Bethesda)">
        <title>Whole genome assembly and annotation of the endangered Caribbean coral Acropora cervicornis.</title>
        <authorList>
            <person name="Selwyn J.D."/>
            <person name="Vollmer S.V."/>
        </authorList>
    </citation>
    <scope>NUCLEOTIDE SEQUENCE</scope>
    <source>
        <strain evidence="1">K2</strain>
    </source>
</reference>
<gene>
    <name evidence="1" type="ORF">P5673_021818</name>
</gene>
<reference evidence="1" key="2">
    <citation type="journal article" date="2023" name="Science">
        <title>Genomic signatures of disease resistance in endangered staghorn corals.</title>
        <authorList>
            <person name="Vollmer S.V."/>
            <person name="Selwyn J.D."/>
            <person name="Despard B.A."/>
            <person name="Roesel C.L."/>
        </authorList>
    </citation>
    <scope>NUCLEOTIDE SEQUENCE</scope>
    <source>
        <strain evidence="1">K2</strain>
    </source>
</reference>